<evidence type="ECO:0000313" key="2">
    <source>
        <dbReference type="Proteomes" id="UP001549291"/>
    </source>
</evidence>
<gene>
    <name evidence="1" type="ORF">ABIF63_001809</name>
</gene>
<name>A0ABV2RL77_BRAJP</name>
<dbReference type="Proteomes" id="UP001549291">
    <property type="component" value="Unassembled WGS sequence"/>
</dbReference>
<keyword evidence="2" id="KW-1185">Reference proteome</keyword>
<accession>A0ABV2RL77</accession>
<sequence>MSKTRAALRAALSLVIYGEKMSALAKLIVQKEQLLARLEADPAPNEPAEIQALLAKIETALKLLEPQGAPLASGE</sequence>
<proteinExistence type="predicted"/>
<reference evidence="1 2" key="1">
    <citation type="submission" date="2024-06" db="EMBL/GenBank/DDBJ databases">
        <title>Genomic Encyclopedia of Type Strains, Phase V (KMG-V): Genome sequencing to study the core and pangenomes of soil and plant-associated prokaryotes.</title>
        <authorList>
            <person name="Whitman W."/>
        </authorList>
    </citation>
    <scope>NUCLEOTIDE SEQUENCE [LARGE SCALE GENOMIC DNA]</scope>
    <source>
        <strain evidence="1 2">USDA 160</strain>
    </source>
</reference>
<protein>
    <submittedName>
        <fullName evidence="1">Uncharacterized protein</fullName>
    </submittedName>
</protein>
<comment type="caution">
    <text evidence="1">The sequence shown here is derived from an EMBL/GenBank/DDBJ whole genome shotgun (WGS) entry which is preliminary data.</text>
</comment>
<organism evidence="1 2">
    <name type="scientific">Bradyrhizobium japonicum</name>
    <dbReference type="NCBI Taxonomy" id="375"/>
    <lineage>
        <taxon>Bacteria</taxon>
        <taxon>Pseudomonadati</taxon>
        <taxon>Pseudomonadota</taxon>
        <taxon>Alphaproteobacteria</taxon>
        <taxon>Hyphomicrobiales</taxon>
        <taxon>Nitrobacteraceae</taxon>
        <taxon>Bradyrhizobium</taxon>
    </lineage>
</organism>
<dbReference type="EMBL" id="JBEPTQ010000002">
    <property type="protein sequence ID" value="MET4717703.1"/>
    <property type="molecule type" value="Genomic_DNA"/>
</dbReference>
<evidence type="ECO:0000313" key="1">
    <source>
        <dbReference type="EMBL" id="MET4717703.1"/>
    </source>
</evidence>